<protein>
    <submittedName>
        <fullName evidence="2">Uncharacterized protein</fullName>
    </submittedName>
</protein>
<evidence type="ECO:0000256" key="1">
    <source>
        <dbReference type="SAM" id="MobiDB-lite"/>
    </source>
</evidence>
<evidence type="ECO:0000313" key="2">
    <source>
        <dbReference type="EMBL" id="KEJ82569.1"/>
    </source>
</evidence>
<keyword evidence="3" id="KW-1185">Reference proteome</keyword>
<comment type="caution">
    <text evidence="2">The sequence shown here is derived from an EMBL/GenBank/DDBJ whole genome shotgun (WGS) entry which is preliminary data.</text>
</comment>
<organism evidence="2 3">
    <name type="scientific">Oxytricha trifallax</name>
    <dbReference type="NCBI Taxonomy" id="1172189"/>
    <lineage>
        <taxon>Eukaryota</taxon>
        <taxon>Sar</taxon>
        <taxon>Alveolata</taxon>
        <taxon>Ciliophora</taxon>
        <taxon>Intramacronucleata</taxon>
        <taxon>Spirotrichea</taxon>
        <taxon>Stichotrichia</taxon>
        <taxon>Sporadotrichida</taxon>
        <taxon>Oxytrichidae</taxon>
        <taxon>Oxytrichinae</taxon>
        <taxon>Oxytricha</taxon>
    </lineage>
</organism>
<feature type="region of interest" description="Disordered" evidence="1">
    <location>
        <begin position="1"/>
        <end position="25"/>
    </location>
</feature>
<evidence type="ECO:0000313" key="3">
    <source>
        <dbReference type="Proteomes" id="UP000053232"/>
    </source>
</evidence>
<dbReference type="AlphaFoldDB" id="A0A073HYS1"/>
<dbReference type="Proteomes" id="UP000053232">
    <property type="component" value="Unassembled WGS sequence"/>
</dbReference>
<name>A0A073HYS1_9SPIT</name>
<gene>
    <name evidence="2" type="ORF">OXYTRIMIC_649</name>
</gene>
<accession>A0A073HYS1</accession>
<reference evidence="3" key="1">
    <citation type="journal article" date="2014" name="Cell">
        <title>The Architecture of a Scrambled Genome Reveals Massive Levels of Genomic Rearrangement during Development.</title>
        <authorList>
            <person name="Chen X."/>
            <person name="Bracht J.R."/>
            <person name="Goldman A.D."/>
            <person name="Dolzhenko E."/>
            <person name="Clay D.M."/>
            <person name="Swart E.C."/>
            <person name="Perlman D.H."/>
            <person name="Doak T.G."/>
            <person name="Stuart A."/>
            <person name="Amemiya C.T."/>
            <person name="Sebra R.P."/>
            <person name="Landweber L.F."/>
        </authorList>
    </citation>
    <scope>NUCLEOTIDE SEQUENCE [LARGE SCALE GENOMIC DNA]</scope>
    <source>
        <strain evidence="3">JRB310</strain>
    </source>
</reference>
<proteinExistence type="predicted"/>
<sequence length="88" mass="10684">MEEQKQPRRKLPVYAEKRAEIKPESQKSMKDYFEYSKRNPQYQTQTFPLNQVNHNSNKNLEIQYYTRQWSLSSFLSTYKRSRGLGETE</sequence>
<feature type="compositionally biased region" description="Basic and acidic residues" evidence="1">
    <location>
        <begin position="15"/>
        <end position="25"/>
    </location>
</feature>
<dbReference type="EMBL" id="ARYC01016760">
    <property type="protein sequence ID" value="KEJ82569.1"/>
    <property type="molecule type" value="Genomic_DNA"/>
</dbReference>